<accession>A0ABY6HX34</accession>
<evidence type="ECO:0000313" key="3">
    <source>
        <dbReference type="Proteomes" id="UP001208689"/>
    </source>
</evidence>
<dbReference type="Proteomes" id="UP001208689">
    <property type="component" value="Chromosome"/>
</dbReference>
<evidence type="ECO:0000256" key="1">
    <source>
        <dbReference type="SAM" id="Phobius"/>
    </source>
</evidence>
<keyword evidence="3" id="KW-1185">Reference proteome</keyword>
<keyword evidence="1" id="KW-0472">Membrane</keyword>
<protein>
    <submittedName>
        <fullName evidence="2">Uncharacterized protein</fullName>
    </submittedName>
</protein>
<feature type="transmembrane region" description="Helical" evidence="1">
    <location>
        <begin position="12"/>
        <end position="33"/>
    </location>
</feature>
<proteinExistence type="predicted"/>
<gene>
    <name evidence="2" type="ORF">NEF87_004371</name>
</gene>
<reference evidence="2" key="1">
    <citation type="submission" date="2022-09" db="EMBL/GenBank/DDBJ databases">
        <title>Actin cytoskeleton and complex cell architecture in an #Asgard archaeon.</title>
        <authorList>
            <person name="Ponce Toledo R.I."/>
            <person name="Schleper C."/>
            <person name="Rodrigues Oliveira T."/>
            <person name="Wollweber F."/>
            <person name="Xu J."/>
            <person name="Rittmann S."/>
            <person name="Klingl A."/>
            <person name="Pilhofer M."/>
        </authorList>
    </citation>
    <scope>NUCLEOTIDE SEQUENCE</scope>
    <source>
        <strain evidence="2">B-35</strain>
    </source>
</reference>
<feature type="transmembrane region" description="Helical" evidence="1">
    <location>
        <begin position="53"/>
        <end position="74"/>
    </location>
</feature>
<sequence>MLSYVICRLRSYKTYFSIFSNFFFEKFSFNFILYVSNSVGENKISSDSKGVTFYLEDLFLLVSTIVGIFMYTLAISKSALAHILTEGKENYQNNFALVLADTSCCSGMISIEIGSEEVISKDINMQLLFPKETTGNSFHVYAENQAIREDAFPENILIDLNPSADRKVLEIKNGHFETPYEDS</sequence>
<organism evidence="2 3">
    <name type="scientific">Candidatus Lokiarchaeum ossiferum</name>
    <dbReference type="NCBI Taxonomy" id="2951803"/>
    <lineage>
        <taxon>Archaea</taxon>
        <taxon>Promethearchaeati</taxon>
        <taxon>Promethearchaeota</taxon>
        <taxon>Promethearchaeia</taxon>
        <taxon>Promethearchaeales</taxon>
        <taxon>Promethearchaeaceae</taxon>
        <taxon>Candidatus Lokiarchaeum</taxon>
    </lineage>
</organism>
<keyword evidence="1" id="KW-1133">Transmembrane helix</keyword>
<dbReference type="EMBL" id="CP104013">
    <property type="protein sequence ID" value="UYP48086.1"/>
    <property type="molecule type" value="Genomic_DNA"/>
</dbReference>
<evidence type="ECO:0000313" key="2">
    <source>
        <dbReference type="EMBL" id="UYP48086.1"/>
    </source>
</evidence>
<name>A0ABY6HX34_9ARCH</name>
<keyword evidence="1" id="KW-0812">Transmembrane</keyword>